<gene>
    <name evidence="2" type="ORF">GCM10009745_38480</name>
</gene>
<dbReference type="InterPro" id="IPR036894">
    <property type="entry name" value="YbaB-like_sf"/>
</dbReference>
<evidence type="ECO:0000313" key="2">
    <source>
        <dbReference type="EMBL" id="GAA1689597.1"/>
    </source>
</evidence>
<protein>
    <recommendedName>
        <fullName evidence="4">YbaB/EbfC family DNA-binding protein</fullName>
    </recommendedName>
</protein>
<feature type="region of interest" description="Disordered" evidence="1">
    <location>
        <begin position="107"/>
        <end position="131"/>
    </location>
</feature>
<name>A0ABP4TKK0_9ACTN</name>
<accession>A0ABP4TKK0</accession>
<dbReference type="Proteomes" id="UP001500280">
    <property type="component" value="Unassembled WGS sequence"/>
</dbReference>
<evidence type="ECO:0008006" key="4">
    <source>
        <dbReference type="Google" id="ProtNLM"/>
    </source>
</evidence>
<sequence>MNGLHPSQPGLMGDLEQLEQEIRQTQETVAETTGSALAGDDLIEATVTGDGRLLRLVLDPRAYREFAPESLADEIVGVVNAARTKALEAAVDVLTVRLPRLGSPIGDDPTFGPLLAEAQRPVARRGTDPAR</sequence>
<reference evidence="3" key="1">
    <citation type="journal article" date="2019" name="Int. J. Syst. Evol. Microbiol.">
        <title>The Global Catalogue of Microorganisms (GCM) 10K type strain sequencing project: providing services to taxonomists for standard genome sequencing and annotation.</title>
        <authorList>
            <consortium name="The Broad Institute Genomics Platform"/>
            <consortium name="The Broad Institute Genome Sequencing Center for Infectious Disease"/>
            <person name="Wu L."/>
            <person name="Ma J."/>
        </authorList>
    </citation>
    <scope>NUCLEOTIDE SEQUENCE [LARGE SCALE GENOMIC DNA]</scope>
    <source>
        <strain evidence="3">JCM 14307</strain>
    </source>
</reference>
<evidence type="ECO:0000256" key="1">
    <source>
        <dbReference type="SAM" id="MobiDB-lite"/>
    </source>
</evidence>
<comment type="caution">
    <text evidence="2">The sequence shown here is derived from an EMBL/GenBank/DDBJ whole genome shotgun (WGS) entry which is preliminary data.</text>
</comment>
<organism evidence="2 3">
    <name type="scientific">Kribbella yunnanensis</name>
    <dbReference type="NCBI Taxonomy" id="190194"/>
    <lineage>
        <taxon>Bacteria</taxon>
        <taxon>Bacillati</taxon>
        <taxon>Actinomycetota</taxon>
        <taxon>Actinomycetes</taxon>
        <taxon>Propionibacteriales</taxon>
        <taxon>Kribbellaceae</taxon>
        <taxon>Kribbella</taxon>
    </lineage>
</organism>
<dbReference type="EMBL" id="BAAANF010000013">
    <property type="protein sequence ID" value="GAA1689597.1"/>
    <property type="molecule type" value="Genomic_DNA"/>
</dbReference>
<dbReference type="Gene3D" id="3.30.1310.10">
    <property type="entry name" value="Nucleoid-associated protein YbaB-like domain"/>
    <property type="match status" value="1"/>
</dbReference>
<proteinExistence type="predicted"/>
<dbReference type="InterPro" id="IPR004401">
    <property type="entry name" value="YbaB/EbfC"/>
</dbReference>
<dbReference type="SUPFAM" id="SSF82607">
    <property type="entry name" value="YbaB-like"/>
    <property type="match status" value="1"/>
</dbReference>
<keyword evidence="3" id="KW-1185">Reference proteome</keyword>
<dbReference type="Pfam" id="PF02575">
    <property type="entry name" value="YbaB_DNA_bd"/>
    <property type="match status" value="1"/>
</dbReference>
<evidence type="ECO:0000313" key="3">
    <source>
        <dbReference type="Proteomes" id="UP001500280"/>
    </source>
</evidence>